<dbReference type="Proteomes" id="UP000494205">
    <property type="component" value="Unassembled WGS sequence"/>
</dbReference>
<proteinExistence type="predicted"/>
<evidence type="ECO:0000313" key="2">
    <source>
        <dbReference type="EMBL" id="CAB3731181.1"/>
    </source>
</evidence>
<dbReference type="EMBL" id="PNXY01000026">
    <property type="protein sequence ID" value="PMS26012.1"/>
    <property type="molecule type" value="Genomic_DNA"/>
</dbReference>
<evidence type="ECO:0000313" key="3">
    <source>
        <dbReference type="EMBL" id="PMS26012.1"/>
    </source>
</evidence>
<evidence type="ECO:0000256" key="1">
    <source>
        <dbReference type="SAM" id="MobiDB-lite"/>
    </source>
</evidence>
<organism evidence="2 5">
    <name type="scientific">Paraburkholderia rhynchosiae</name>
    <dbReference type="NCBI Taxonomy" id="487049"/>
    <lineage>
        <taxon>Bacteria</taxon>
        <taxon>Pseudomonadati</taxon>
        <taxon>Pseudomonadota</taxon>
        <taxon>Betaproteobacteria</taxon>
        <taxon>Burkholderiales</taxon>
        <taxon>Burkholderiaceae</taxon>
        <taxon>Paraburkholderia</taxon>
    </lineage>
</organism>
<evidence type="ECO:0000313" key="4">
    <source>
        <dbReference type="Proteomes" id="UP000235659"/>
    </source>
</evidence>
<keyword evidence="4" id="KW-1185">Reference proteome</keyword>
<feature type="compositionally biased region" description="Low complexity" evidence="1">
    <location>
        <begin position="243"/>
        <end position="255"/>
    </location>
</feature>
<dbReference type="Proteomes" id="UP000235659">
    <property type="component" value="Unassembled WGS sequence"/>
</dbReference>
<protein>
    <recommendedName>
        <fullName evidence="6">DNA transfer protein</fullName>
    </recommendedName>
</protein>
<name>A0A2N7W9E6_9BURK</name>
<reference evidence="2 5" key="2">
    <citation type="submission" date="2020-04" db="EMBL/GenBank/DDBJ databases">
        <authorList>
            <person name="De Canck E."/>
        </authorList>
    </citation>
    <scope>NUCLEOTIDE SEQUENCE [LARGE SCALE GENOMIC DNA]</scope>
    <source>
        <strain evidence="2 5">LMG 27174</strain>
    </source>
</reference>
<dbReference type="EMBL" id="CADIJZ010000027">
    <property type="protein sequence ID" value="CAB3731181.1"/>
    <property type="molecule type" value="Genomic_DNA"/>
</dbReference>
<evidence type="ECO:0008006" key="6">
    <source>
        <dbReference type="Google" id="ProtNLM"/>
    </source>
</evidence>
<feature type="region of interest" description="Disordered" evidence="1">
    <location>
        <begin position="243"/>
        <end position="263"/>
    </location>
</feature>
<accession>A0A2N7W9E6</accession>
<gene>
    <name evidence="3" type="ORF">C0Z16_28165</name>
    <name evidence="2" type="ORF">LMG27174_05812</name>
</gene>
<sequence length="263" mass="25768">MVAAAIGAAAVATVGASAMSSDASRSAANKQSDAAASANATQLAIYNQNNENLKPYLDYGTSQLPTLQAGYGTLQQLINGYNGLVGNGGTAPDTAALQKSLEATPGYQFQLGQGEKAINNSAAAKGGLLSGATLKDLTAYGQGLAGTTYQTFLNNKQTGIGDYQNYLGDLQQGVNTGLSAGGAIAGVAENAGNNISANTIGAGNAAAAGTVGSANAISSGISSAAGGVGNYALLNQLTNQGTSSYSSAASTSTPTDLISSYTG</sequence>
<dbReference type="AlphaFoldDB" id="A0A2N7W9E6"/>
<reference evidence="3 4" key="1">
    <citation type="submission" date="2018-01" db="EMBL/GenBank/DDBJ databases">
        <title>Whole genome analyses suggest that Burkholderia sensu lato contains two further novel genera in the rhizoxinica-symbiotica group Mycetohabitans gen. nov., and Trinickia gen. nov.: implications for the evolution of diazotrophy and nodulation in the Burkholderiaceae.</title>
        <authorList>
            <person name="Estrada-de los Santos P."/>
            <person name="Palmer M."/>
            <person name="Chavez-Ramirez B."/>
            <person name="Beukes C."/>
            <person name="Steenkamp E.T."/>
            <person name="Hirsch A.M."/>
            <person name="Manyaka P."/>
            <person name="Maluk M."/>
            <person name="Lafos M."/>
            <person name="Crook M."/>
            <person name="Gross E."/>
            <person name="Simon M.F."/>
            <person name="Bueno dos Reis Junior F."/>
            <person name="Poole P.S."/>
            <person name="Venter S.N."/>
            <person name="James E.K."/>
        </authorList>
    </citation>
    <scope>NUCLEOTIDE SEQUENCE [LARGE SCALE GENOMIC DNA]</scope>
    <source>
        <strain evidence="3 4">WSM 3937</strain>
    </source>
</reference>
<evidence type="ECO:0000313" key="5">
    <source>
        <dbReference type="Proteomes" id="UP000494205"/>
    </source>
</evidence>